<dbReference type="Proteomes" id="UP001272097">
    <property type="component" value="Unassembled WGS sequence"/>
</dbReference>
<dbReference type="EMBL" id="JAVIIS010000060">
    <property type="protein sequence ID" value="MDX8443327.1"/>
    <property type="molecule type" value="Genomic_DNA"/>
</dbReference>
<dbReference type="GO" id="GO:0005524">
    <property type="term" value="F:ATP binding"/>
    <property type="evidence" value="ECO:0007669"/>
    <property type="project" value="UniProtKB-KW"/>
</dbReference>
<keyword evidence="6 11" id="KW-0067">ATP-binding</keyword>
<feature type="transmembrane region" description="Helical" evidence="9">
    <location>
        <begin position="289"/>
        <end position="314"/>
    </location>
</feature>
<keyword evidence="8 9" id="KW-0472">Membrane</keyword>
<feature type="domain" description="ABC transporter" evidence="10">
    <location>
        <begin position="354"/>
        <end position="583"/>
    </location>
</feature>
<keyword evidence="2" id="KW-0813">Transport</keyword>
<dbReference type="InterPro" id="IPR043428">
    <property type="entry name" value="LivM-like"/>
</dbReference>
<dbReference type="RefSeq" id="WP_320217315.1">
    <property type="nucleotide sequence ID" value="NZ_JAVIIS010000060.1"/>
</dbReference>
<dbReference type="InterPro" id="IPR003593">
    <property type="entry name" value="AAA+_ATPase"/>
</dbReference>
<dbReference type="PANTHER" id="PTHR45772">
    <property type="entry name" value="CONSERVED COMPONENT OF ABC TRANSPORTER FOR NATURAL AMINO ACIDS-RELATED"/>
    <property type="match status" value="1"/>
</dbReference>
<evidence type="ECO:0000256" key="8">
    <source>
        <dbReference type="ARBA" id="ARBA00023136"/>
    </source>
</evidence>
<evidence type="ECO:0000256" key="1">
    <source>
        <dbReference type="ARBA" id="ARBA00004651"/>
    </source>
</evidence>
<dbReference type="InterPro" id="IPR027417">
    <property type="entry name" value="P-loop_NTPase"/>
</dbReference>
<dbReference type="SMART" id="SM00382">
    <property type="entry name" value="AAA"/>
    <property type="match status" value="1"/>
</dbReference>
<dbReference type="InterPro" id="IPR003439">
    <property type="entry name" value="ABC_transporter-like_ATP-bd"/>
</dbReference>
<dbReference type="Gene3D" id="3.40.50.300">
    <property type="entry name" value="P-loop containing nucleotide triphosphate hydrolases"/>
    <property type="match status" value="1"/>
</dbReference>
<evidence type="ECO:0000256" key="4">
    <source>
        <dbReference type="ARBA" id="ARBA00022692"/>
    </source>
</evidence>
<evidence type="ECO:0000256" key="7">
    <source>
        <dbReference type="ARBA" id="ARBA00022989"/>
    </source>
</evidence>
<dbReference type="PROSITE" id="PS50893">
    <property type="entry name" value="ABC_TRANSPORTER_2"/>
    <property type="match status" value="1"/>
</dbReference>
<feature type="transmembrane region" description="Helical" evidence="9">
    <location>
        <begin position="70"/>
        <end position="89"/>
    </location>
</feature>
<dbReference type="CDD" id="cd03219">
    <property type="entry name" value="ABC_Mj1267_LivG_branched"/>
    <property type="match status" value="1"/>
</dbReference>
<accession>A0ABU4X4R3</accession>
<evidence type="ECO:0000256" key="6">
    <source>
        <dbReference type="ARBA" id="ARBA00022840"/>
    </source>
</evidence>
<comment type="caution">
    <text evidence="11">The sequence shown here is derived from an EMBL/GenBank/DDBJ whole genome shotgun (WGS) entry which is preliminary data.</text>
</comment>
<dbReference type="InterPro" id="IPR032823">
    <property type="entry name" value="BCA_ABC_TP_C"/>
</dbReference>
<feature type="transmembrane region" description="Helical" evidence="9">
    <location>
        <begin position="125"/>
        <end position="147"/>
    </location>
</feature>
<comment type="subcellular location">
    <subcellularLocation>
        <location evidence="1">Cell membrane</location>
        <topology evidence="1">Multi-pass membrane protein</topology>
    </subcellularLocation>
</comment>
<evidence type="ECO:0000256" key="3">
    <source>
        <dbReference type="ARBA" id="ARBA00022475"/>
    </source>
</evidence>
<keyword evidence="5" id="KW-0547">Nucleotide-binding</keyword>
<sequence>MNNVASKSSAGMSAGIPAHLVSAGLVALLALLFAAPSLLGEYLVHVLILTLFAIVLGVSYRLLMTADAASFCHGTFYGIGGYTVAILTAKAGLSFWLAFPAAGVMAGLGAVVIGYPALRTRGPYFFLMTFGFLMVMQSVFANFVSLTGGFSGIANIPPPAGMSGISSFYYLTLVFTVLSVALFWVIDRSRWGLELRALGDSNDLAQAAGISRFRNMMLAFILGAVFAGFTGGIYASYITFVAPQSFNFWVSVYILTYAVIGGSRQFSGVIIGAIYITLLPIVFNWSQNFVALFVAASIVVIMMLFPEGIVGTLVRWNRERRCPGRVGSLADDRPSPPIVVAPQSRDFSNARPLLKVSGLDKHFGGLHATKSVSFEIREGETLGLIGPNGAGKTTLFNLISGFIRPDKGTVELEGVSIVGKTPDRIARFGLTRTFQASAVFDKLTVHQNLLAAGAAGRGSETEHSALVEDVLQLVGLTAVRDMEAGSLPFGTRKLVGLAVALATRPRLLCLDEPVTGLTGKEVERFVDVLRRLQARGDLAILLVEHRMPVIMNVCDRVIVLSFGEIISQGTPQHVQSDPIVHEVYLG</sequence>
<gene>
    <name evidence="11" type="ORF">RFM51_27540</name>
</gene>
<evidence type="ECO:0000259" key="10">
    <source>
        <dbReference type="PROSITE" id="PS50893"/>
    </source>
</evidence>
<feature type="transmembrane region" description="Helical" evidence="9">
    <location>
        <begin position="12"/>
        <end position="36"/>
    </location>
</feature>
<evidence type="ECO:0000256" key="5">
    <source>
        <dbReference type="ARBA" id="ARBA00022741"/>
    </source>
</evidence>
<feature type="transmembrane region" description="Helical" evidence="9">
    <location>
        <begin position="266"/>
        <end position="283"/>
    </location>
</feature>
<reference evidence="11 12" key="1">
    <citation type="submission" date="2023-08" db="EMBL/GenBank/DDBJ databases">
        <title>Implementing the SeqCode for naming new Mesorhizobium species isolated from Vachellia karroo root nodules.</title>
        <authorList>
            <person name="Van Lill M."/>
        </authorList>
    </citation>
    <scope>NUCLEOTIDE SEQUENCE [LARGE SCALE GENOMIC DNA]</scope>
    <source>
        <strain evidence="11 12">VK3E</strain>
    </source>
</reference>
<dbReference type="Pfam" id="PF02653">
    <property type="entry name" value="BPD_transp_2"/>
    <property type="match status" value="1"/>
</dbReference>
<evidence type="ECO:0000313" key="11">
    <source>
        <dbReference type="EMBL" id="MDX8443327.1"/>
    </source>
</evidence>
<dbReference type="InterPro" id="IPR001851">
    <property type="entry name" value="ABC_transp_permease"/>
</dbReference>
<keyword evidence="12" id="KW-1185">Reference proteome</keyword>
<keyword evidence="7 9" id="KW-1133">Transmembrane helix</keyword>
<proteinExistence type="predicted"/>
<dbReference type="InterPro" id="IPR051120">
    <property type="entry name" value="ABC_AA/LPS_Transport"/>
</dbReference>
<dbReference type="CDD" id="cd06581">
    <property type="entry name" value="TM_PBP1_LivM_like"/>
    <property type="match status" value="1"/>
</dbReference>
<evidence type="ECO:0000313" key="12">
    <source>
        <dbReference type="Proteomes" id="UP001272097"/>
    </source>
</evidence>
<dbReference type="Pfam" id="PF00005">
    <property type="entry name" value="ABC_tran"/>
    <property type="match status" value="1"/>
</dbReference>
<feature type="transmembrane region" description="Helical" evidence="9">
    <location>
        <begin position="95"/>
        <end position="118"/>
    </location>
</feature>
<dbReference type="Pfam" id="PF12399">
    <property type="entry name" value="BCA_ABC_TP_C"/>
    <property type="match status" value="1"/>
</dbReference>
<feature type="transmembrane region" description="Helical" evidence="9">
    <location>
        <begin position="167"/>
        <end position="186"/>
    </location>
</feature>
<name>A0ABU4X4R3_9HYPH</name>
<keyword evidence="4 9" id="KW-0812">Transmembrane</keyword>
<feature type="transmembrane region" description="Helical" evidence="9">
    <location>
        <begin position="42"/>
        <end position="63"/>
    </location>
</feature>
<dbReference type="SUPFAM" id="SSF52540">
    <property type="entry name" value="P-loop containing nucleoside triphosphate hydrolases"/>
    <property type="match status" value="1"/>
</dbReference>
<organism evidence="11 12">
    <name type="scientific">Mesorhizobium australafricanum</name>
    <dbReference type="NCBI Taxonomy" id="3072311"/>
    <lineage>
        <taxon>Bacteria</taxon>
        <taxon>Pseudomonadati</taxon>
        <taxon>Pseudomonadota</taxon>
        <taxon>Alphaproteobacteria</taxon>
        <taxon>Hyphomicrobiales</taxon>
        <taxon>Phyllobacteriaceae</taxon>
        <taxon>Mesorhizobium</taxon>
    </lineage>
</organism>
<feature type="transmembrane region" description="Helical" evidence="9">
    <location>
        <begin position="216"/>
        <end position="235"/>
    </location>
</feature>
<evidence type="ECO:0000256" key="9">
    <source>
        <dbReference type="SAM" id="Phobius"/>
    </source>
</evidence>
<evidence type="ECO:0000256" key="2">
    <source>
        <dbReference type="ARBA" id="ARBA00022448"/>
    </source>
</evidence>
<keyword evidence="3" id="KW-1003">Cell membrane</keyword>
<protein>
    <submittedName>
        <fullName evidence="11">Branched-chain amino acid ABC transporter ATP-binding protein/permease</fullName>
    </submittedName>
</protein>